<keyword evidence="6 7" id="KW-0472">Membrane</keyword>
<sequence>MSVLSSSKSINWTGLGVIVLVLVLWQIAVDTGILSLRNLPSPVAVAQSFGKLSGVGDAVGHTLLVALVAFALALLVGAAVGLILGLSGLVRTFANGSLDFLRTLPVVALMPVALLVWGPSTKTEIIVATYASLWPVAVNVSSGVARIHPQLREMARSLKLSKWENLTKIVVPAAVPSLLVGARLALTSSLVIAIVAEMLVNPSGLGWALSRAQSGMQPGQMWAYVAIIAVIGLVLNAIVVFIVERLVPGGRPLPKGRG</sequence>
<dbReference type="PANTHER" id="PTHR30151:SF0">
    <property type="entry name" value="ABC TRANSPORTER PERMEASE PROTEIN MJ0413-RELATED"/>
    <property type="match status" value="1"/>
</dbReference>
<proteinExistence type="inferred from homology"/>
<accession>A0ABU4C3F6</accession>
<feature type="transmembrane region" description="Helical" evidence="7">
    <location>
        <begin position="190"/>
        <end position="209"/>
    </location>
</feature>
<keyword evidence="4 7" id="KW-0812">Transmembrane</keyword>
<evidence type="ECO:0000313" key="9">
    <source>
        <dbReference type="EMBL" id="MDV6271022.1"/>
    </source>
</evidence>
<evidence type="ECO:0000313" key="10">
    <source>
        <dbReference type="Proteomes" id="UP001185927"/>
    </source>
</evidence>
<comment type="subcellular location">
    <subcellularLocation>
        <location evidence="1 7">Cell membrane</location>
        <topology evidence="1 7">Multi-pass membrane protein</topology>
    </subcellularLocation>
</comment>
<dbReference type="SUPFAM" id="SSF161098">
    <property type="entry name" value="MetI-like"/>
    <property type="match status" value="1"/>
</dbReference>
<dbReference type="InterPro" id="IPR035906">
    <property type="entry name" value="MetI-like_sf"/>
</dbReference>
<name>A0ABU4C3F6_RHOGO</name>
<feature type="transmembrane region" description="Helical" evidence="7">
    <location>
        <begin position="12"/>
        <end position="29"/>
    </location>
</feature>
<gene>
    <name evidence="9" type="ORF">R3Q16_30810</name>
</gene>
<keyword evidence="3" id="KW-1003">Cell membrane</keyword>
<evidence type="ECO:0000256" key="6">
    <source>
        <dbReference type="ARBA" id="ARBA00023136"/>
    </source>
</evidence>
<feature type="transmembrane region" description="Helical" evidence="7">
    <location>
        <begin position="63"/>
        <end position="88"/>
    </location>
</feature>
<reference evidence="9 10" key="1">
    <citation type="submission" date="2023-10" db="EMBL/GenBank/DDBJ databases">
        <title>Development of a sustainable strategy for remediation of hydrocarbon-contaminated territories based on the waste exchange concept.</title>
        <authorList>
            <person name="Krivoruchko A."/>
        </authorList>
    </citation>
    <scope>NUCLEOTIDE SEQUENCE [LARGE SCALE GENOMIC DNA]</scope>
    <source>
        <strain evidence="9 10">IEGM 1203</strain>
    </source>
</reference>
<evidence type="ECO:0000256" key="2">
    <source>
        <dbReference type="ARBA" id="ARBA00022448"/>
    </source>
</evidence>
<feature type="domain" description="ABC transmembrane type-1" evidence="8">
    <location>
        <begin position="59"/>
        <end position="243"/>
    </location>
</feature>
<evidence type="ECO:0000259" key="8">
    <source>
        <dbReference type="PROSITE" id="PS50928"/>
    </source>
</evidence>
<evidence type="ECO:0000256" key="5">
    <source>
        <dbReference type="ARBA" id="ARBA00022989"/>
    </source>
</evidence>
<comment type="caution">
    <text evidence="9">The sequence shown here is derived from an EMBL/GenBank/DDBJ whole genome shotgun (WGS) entry which is preliminary data.</text>
</comment>
<evidence type="ECO:0000256" key="4">
    <source>
        <dbReference type="ARBA" id="ARBA00022692"/>
    </source>
</evidence>
<dbReference type="CDD" id="cd06261">
    <property type="entry name" value="TM_PBP2"/>
    <property type="match status" value="1"/>
</dbReference>
<dbReference type="Proteomes" id="UP001185927">
    <property type="component" value="Unassembled WGS sequence"/>
</dbReference>
<protein>
    <submittedName>
        <fullName evidence="9">ABC transporter permease</fullName>
    </submittedName>
</protein>
<evidence type="ECO:0000256" key="7">
    <source>
        <dbReference type="RuleBase" id="RU363032"/>
    </source>
</evidence>
<dbReference type="Gene3D" id="1.10.3720.10">
    <property type="entry name" value="MetI-like"/>
    <property type="match status" value="1"/>
</dbReference>
<comment type="similarity">
    <text evidence="7">Belongs to the binding-protein-dependent transport system permease family.</text>
</comment>
<evidence type="ECO:0000256" key="1">
    <source>
        <dbReference type="ARBA" id="ARBA00004651"/>
    </source>
</evidence>
<organism evidence="9 10">
    <name type="scientific">Rhodococcus globerulus</name>
    <dbReference type="NCBI Taxonomy" id="33008"/>
    <lineage>
        <taxon>Bacteria</taxon>
        <taxon>Bacillati</taxon>
        <taxon>Actinomycetota</taxon>
        <taxon>Actinomycetes</taxon>
        <taxon>Mycobacteriales</taxon>
        <taxon>Nocardiaceae</taxon>
        <taxon>Rhodococcus</taxon>
    </lineage>
</organism>
<keyword evidence="5 7" id="KW-1133">Transmembrane helix</keyword>
<dbReference type="EMBL" id="JAWLKB010000029">
    <property type="protein sequence ID" value="MDV6271022.1"/>
    <property type="molecule type" value="Genomic_DNA"/>
</dbReference>
<dbReference type="Pfam" id="PF00528">
    <property type="entry name" value="BPD_transp_1"/>
    <property type="match status" value="1"/>
</dbReference>
<dbReference type="PROSITE" id="PS50928">
    <property type="entry name" value="ABC_TM1"/>
    <property type="match status" value="1"/>
</dbReference>
<dbReference type="InterPro" id="IPR000515">
    <property type="entry name" value="MetI-like"/>
</dbReference>
<feature type="transmembrane region" description="Helical" evidence="7">
    <location>
        <begin position="221"/>
        <end position="243"/>
    </location>
</feature>
<dbReference type="RefSeq" id="WP_317545474.1">
    <property type="nucleotide sequence ID" value="NZ_JAWLKB010000029.1"/>
</dbReference>
<feature type="transmembrane region" description="Helical" evidence="7">
    <location>
        <begin position="125"/>
        <end position="145"/>
    </location>
</feature>
<keyword evidence="2 7" id="KW-0813">Transport</keyword>
<keyword evidence="10" id="KW-1185">Reference proteome</keyword>
<dbReference type="PANTHER" id="PTHR30151">
    <property type="entry name" value="ALKANE SULFONATE ABC TRANSPORTER-RELATED, MEMBRANE SUBUNIT"/>
    <property type="match status" value="1"/>
</dbReference>
<evidence type="ECO:0000256" key="3">
    <source>
        <dbReference type="ARBA" id="ARBA00022475"/>
    </source>
</evidence>
<feature type="transmembrane region" description="Helical" evidence="7">
    <location>
        <begin position="100"/>
        <end position="119"/>
    </location>
</feature>